<proteinExistence type="predicted"/>
<protein>
    <submittedName>
        <fullName evidence="2">Uncharacterized protein</fullName>
    </submittedName>
</protein>
<evidence type="ECO:0000256" key="1">
    <source>
        <dbReference type="SAM" id="Phobius"/>
    </source>
</evidence>
<accession>A0A8S9ZAM5</accession>
<dbReference type="AlphaFoldDB" id="A0A8S9ZAM5"/>
<sequence>MNNNILFIFTTILIISQFLILPTYQDCDEGIGGLCWEDDDCCQGKCRNNKCCYLNKRGHCISVYHLNKILF</sequence>
<keyword evidence="1" id="KW-1133">Transmembrane helix</keyword>
<keyword evidence="1" id="KW-0812">Transmembrane</keyword>
<keyword evidence="3" id="KW-1185">Reference proteome</keyword>
<name>A0A8S9ZAM5_9BILA</name>
<evidence type="ECO:0000313" key="2">
    <source>
        <dbReference type="EMBL" id="KAF7623596.1"/>
    </source>
</evidence>
<evidence type="ECO:0000313" key="3">
    <source>
        <dbReference type="Proteomes" id="UP000605970"/>
    </source>
</evidence>
<comment type="caution">
    <text evidence="2">The sequence shown here is derived from an EMBL/GenBank/DDBJ whole genome shotgun (WGS) entry which is preliminary data.</text>
</comment>
<organism evidence="2 3">
    <name type="scientific">Meloidogyne graminicola</name>
    <dbReference type="NCBI Taxonomy" id="189291"/>
    <lineage>
        <taxon>Eukaryota</taxon>
        <taxon>Metazoa</taxon>
        <taxon>Ecdysozoa</taxon>
        <taxon>Nematoda</taxon>
        <taxon>Chromadorea</taxon>
        <taxon>Rhabditida</taxon>
        <taxon>Tylenchina</taxon>
        <taxon>Tylenchomorpha</taxon>
        <taxon>Tylenchoidea</taxon>
        <taxon>Meloidogynidae</taxon>
        <taxon>Meloidogyninae</taxon>
        <taxon>Meloidogyne</taxon>
    </lineage>
</organism>
<dbReference type="Proteomes" id="UP000605970">
    <property type="component" value="Unassembled WGS sequence"/>
</dbReference>
<gene>
    <name evidence="2" type="ORF">Mgra_00010114</name>
</gene>
<keyword evidence="1" id="KW-0472">Membrane</keyword>
<feature type="transmembrane region" description="Helical" evidence="1">
    <location>
        <begin position="6"/>
        <end position="24"/>
    </location>
</feature>
<reference evidence="2" key="1">
    <citation type="journal article" date="2020" name="Ecol. Evol.">
        <title>Genome structure and content of the rice root-knot nematode (Meloidogyne graminicola).</title>
        <authorList>
            <person name="Phan N.T."/>
            <person name="Danchin E.G.J."/>
            <person name="Klopp C."/>
            <person name="Perfus-Barbeoch L."/>
            <person name="Kozlowski D.K."/>
            <person name="Koutsovoulos G.D."/>
            <person name="Lopez-Roques C."/>
            <person name="Bouchez O."/>
            <person name="Zahm M."/>
            <person name="Besnard G."/>
            <person name="Bellafiore S."/>
        </authorList>
    </citation>
    <scope>NUCLEOTIDE SEQUENCE</scope>
    <source>
        <strain evidence="2">VN-18</strain>
    </source>
</reference>
<dbReference type="EMBL" id="JABEBT010000222">
    <property type="protein sequence ID" value="KAF7623596.1"/>
    <property type="molecule type" value="Genomic_DNA"/>
</dbReference>